<feature type="transmembrane region" description="Helical" evidence="6">
    <location>
        <begin position="247"/>
        <end position="265"/>
    </location>
</feature>
<comment type="similarity">
    <text evidence="2">Belongs to the PucC family.</text>
</comment>
<dbReference type="InterPro" id="IPR004896">
    <property type="entry name" value="PucC-rel"/>
</dbReference>
<evidence type="ECO:0000313" key="8">
    <source>
        <dbReference type="Proteomes" id="UP000289200"/>
    </source>
</evidence>
<dbReference type="Pfam" id="PF03209">
    <property type="entry name" value="PUCC"/>
    <property type="match status" value="1"/>
</dbReference>
<dbReference type="Gene3D" id="1.20.1250.20">
    <property type="entry name" value="MFS general substrate transporter like domains"/>
    <property type="match status" value="1"/>
</dbReference>
<keyword evidence="4 6" id="KW-1133">Transmembrane helix</keyword>
<evidence type="ECO:0008006" key="9">
    <source>
        <dbReference type="Google" id="ProtNLM"/>
    </source>
</evidence>
<dbReference type="RefSeq" id="WP_129607457.1">
    <property type="nucleotide sequence ID" value="NZ_UWOC01000022.1"/>
</dbReference>
<dbReference type="SUPFAM" id="SSF103473">
    <property type="entry name" value="MFS general substrate transporter"/>
    <property type="match status" value="1"/>
</dbReference>
<feature type="transmembrane region" description="Helical" evidence="6">
    <location>
        <begin position="285"/>
        <end position="304"/>
    </location>
</feature>
<proteinExistence type="inferred from homology"/>
<dbReference type="EMBL" id="UWOC01000022">
    <property type="protein sequence ID" value="VCU07087.1"/>
    <property type="molecule type" value="Genomic_DNA"/>
</dbReference>
<dbReference type="OrthoDB" id="5800821at2"/>
<evidence type="ECO:0000256" key="5">
    <source>
        <dbReference type="ARBA" id="ARBA00023136"/>
    </source>
</evidence>
<keyword evidence="8" id="KW-1185">Reference proteome</keyword>
<feature type="transmembrane region" description="Helical" evidence="6">
    <location>
        <begin position="50"/>
        <end position="67"/>
    </location>
</feature>
<dbReference type="PANTHER" id="PTHR23538:SF1">
    <property type="entry name" value="44.5 KD BACTERIOCHLOROPHYLL SYNTHASE SUBUNIT"/>
    <property type="match status" value="1"/>
</dbReference>
<sequence length="464" mass="47264">MTPVPLAPKPLAAKPLGWLGIVRLGLVQTALGAIVVLTTSTLNRVMVVEFALPAMLPGALVAIHYAVQVLRPRWGYGSDTGGRVTPWIVGGMATLALSGAAAAGGTALLDTSVVLGVAVAALAFIGIGIGVGAAGTSLLVLLAKRVDPDRRAAAATIVWVMMILGFIVTAASAGHLLDPFSPARLVTVATSVSAIAFVVSLVAVWGVERGIRPAAAAPHAHGGAGERKVPFREALAQVWAEPEARRFAVFVLISMLAYSAQDLILEPFAGTVFGYTPGESTKLSSVQHAGVLIGMVTVGIAGTGRFGRALASMRGWCIGGCIASAVALASLALGAFVGPSWPLRACVFMLGVTNGAYAVAAIGSMMGLASNGRENREGVRMGLWGAAQAISFGVGGFLGTLASDVARAVLGTPITAYATVFALEAGLFLVSAVLAARVHPGRIREDTVEITQGDDLYAPAEAGR</sequence>
<evidence type="ECO:0000256" key="3">
    <source>
        <dbReference type="ARBA" id="ARBA00022692"/>
    </source>
</evidence>
<dbReference type="PANTHER" id="PTHR23538">
    <property type="entry name" value="44.5 KD BACTERIOCHLOROPHYLL SYNTHASE SUBUNIT"/>
    <property type="match status" value="1"/>
</dbReference>
<feature type="transmembrane region" description="Helical" evidence="6">
    <location>
        <begin position="185"/>
        <end position="207"/>
    </location>
</feature>
<evidence type="ECO:0000256" key="4">
    <source>
        <dbReference type="ARBA" id="ARBA00022989"/>
    </source>
</evidence>
<dbReference type="InterPro" id="IPR036259">
    <property type="entry name" value="MFS_trans_sf"/>
</dbReference>
<evidence type="ECO:0000313" key="7">
    <source>
        <dbReference type="EMBL" id="VCU07087.1"/>
    </source>
</evidence>
<evidence type="ECO:0000256" key="6">
    <source>
        <dbReference type="SAM" id="Phobius"/>
    </source>
</evidence>
<feature type="transmembrane region" description="Helical" evidence="6">
    <location>
        <begin position="153"/>
        <end position="173"/>
    </location>
</feature>
<dbReference type="PIRSF" id="PIRSF016565">
    <property type="entry name" value="PucC"/>
    <property type="match status" value="1"/>
</dbReference>
<dbReference type="GO" id="GO:0016020">
    <property type="term" value="C:membrane"/>
    <property type="evidence" value="ECO:0007669"/>
    <property type="project" value="UniProtKB-SubCell"/>
</dbReference>
<feature type="transmembrane region" description="Helical" evidence="6">
    <location>
        <begin position="115"/>
        <end position="141"/>
    </location>
</feature>
<feature type="transmembrane region" description="Helical" evidence="6">
    <location>
        <begin position="381"/>
        <end position="402"/>
    </location>
</feature>
<evidence type="ECO:0000256" key="2">
    <source>
        <dbReference type="ARBA" id="ARBA00008412"/>
    </source>
</evidence>
<reference evidence="8" key="1">
    <citation type="submission" date="2018-10" db="EMBL/GenBank/DDBJ databases">
        <authorList>
            <person name="Peiro R."/>
            <person name="Begona"/>
            <person name="Cbmso G."/>
            <person name="Lopez M."/>
            <person name="Gonzalez S."/>
            <person name="Sacristan E."/>
            <person name="Castillo E."/>
        </authorList>
    </citation>
    <scope>NUCLEOTIDE SEQUENCE [LARGE SCALE GENOMIC DNA]</scope>
</reference>
<feature type="transmembrane region" description="Helical" evidence="6">
    <location>
        <begin position="347"/>
        <end position="369"/>
    </location>
</feature>
<dbReference type="Proteomes" id="UP000289200">
    <property type="component" value="Unassembled WGS sequence"/>
</dbReference>
<comment type="caution">
    <text evidence="7">The sequence shown here is derived from an EMBL/GenBank/DDBJ whole genome shotgun (WGS) entry which is preliminary data.</text>
</comment>
<protein>
    <recommendedName>
        <fullName evidence="9">MFS transporter</fullName>
    </recommendedName>
</protein>
<feature type="transmembrane region" description="Helical" evidence="6">
    <location>
        <begin position="87"/>
        <end position="109"/>
    </location>
</feature>
<gene>
    <name evidence="7" type="ORF">RHODGE_RHODGE_00391</name>
</gene>
<dbReference type="InterPro" id="IPR026036">
    <property type="entry name" value="PucC"/>
</dbReference>
<feature type="transmembrane region" description="Helical" evidence="6">
    <location>
        <begin position="316"/>
        <end position="341"/>
    </location>
</feature>
<dbReference type="CDD" id="cd06176">
    <property type="entry name" value="MFS_BCD_PucC-like"/>
    <property type="match status" value="1"/>
</dbReference>
<accession>A0A447CPI3</accession>
<name>A0A447CPI3_9BRAD</name>
<keyword evidence="3 6" id="KW-0812">Transmembrane</keyword>
<feature type="transmembrane region" description="Helical" evidence="6">
    <location>
        <begin position="16"/>
        <end position="38"/>
    </location>
</feature>
<organism evidence="7 8">
    <name type="scientific">Rhodoplanes serenus</name>
    <dbReference type="NCBI Taxonomy" id="200615"/>
    <lineage>
        <taxon>Bacteria</taxon>
        <taxon>Pseudomonadati</taxon>
        <taxon>Pseudomonadota</taxon>
        <taxon>Alphaproteobacteria</taxon>
        <taxon>Hyphomicrobiales</taxon>
        <taxon>Nitrobacteraceae</taxon>
        <taxon>Rhodoplanes</taxon>
    </lineage>
</organism>
<evidence type="ECO:0000256" key="1">
    <source>
        <dbReference type="ARBA" id="ARBA00004141"/>
    </source>
</evidence>
<comment type="subcellular location">
    <subcellularLocation>
        <location evidence="1">Membrane</location>
        <topology evidence="1">Multi-pass membrane protein</topology>
    </subcellularLocation>
</comment>
<keyword evidence="5 6" id="KW-0472">Membrane</keyword>
<feature type="transmembrane region" description="Helical" evidence="6">
    <location>
        <begin position="414"/>
        <end position="436"/>
    </location>
</feature>
<dbReference type="AlphaFoldDB" id="A0A447CPI3"/>